<reference evidence="1 2" key="1">
    <citation type="journal article" date="2018" name="PLoS Genet.">
        <title>Population sequencing reveals clonal diversity and ancestral inbreeding in the grapevine cultivar Chardonnay.</title>
        <authorList>
            <person name="Roach M.J."/>
            <person name="Johnson D.L."/>
            <person name="Bohlmann J."/>
            <person name="van Vuuren H.J."/>
            <person name="Jones S.J."/>
            <person name="Pretorius I.S."/>
            <person name="Schmidt S.A."/>
            <person name="Borneman A.R."/>
        </authorList>
    </citation>
    <scope>NUCLEOTIDE SEQUENCE [LARGE SCALE GENOMIC DNA]</scope>
    <source>
        <strain evidence="2">cv. Chardonnay</strain>
        <tissue evidence="1">Leaf</tissue>
    </source>
</reference>
<accession>A0A438BLX0</accession>
<sequence>MLLFLLKGSKMKDEAIESVSAGLSYSIEIKDAYIPPWIISTNFVCAHSFTTEPTSTGLNAAVETVGLKADTQAATGEAIQESTRMVANLVSRMAVQWFSWW</sequence>
<evidence type="ECO:0000313" key="2">
    <source>
        <dbReference type="Proteomes" id="UP000288805"/>
    </source>
</evidence>
<proteinExistence type="predicted"/>
<gene>
    <name evidence="1" type="ORF">CK203_091836</name>
</gene>
<organism evidence="1 2">
    <name type="scientific">Vitis vinifera</name>
    <name type="common">Grape</name>
    <dbReference type="NCBI Taxonomy" id="29760"/>
    <lineage>
        <taxon>Eukaryota</taxon>
        <taxon>Viridiplantae</taxon>
        <taxon>Streptophyta</taxon>
        <taxon>Embryophyta</taxon>
        <taxon>Tracheophyta</taxon>
        <taxon>Spermatophyta</taxon>
        <taxon>Magnoliopsida</taxon>
        <taxon>eudicotyledons</taxon>
        <taxon>Gunneridae</taxon>
        <taxon>Pentapetalae</taxon>
        <taxon>rosids</taxon>
        <taxon>Vitales</taxon>
        <taxon>Vitaceae</taxon>
        <taxon>Viteae</taxon>
        <taxon>Vitis</taxon>
    </lineage>
</organism>
<comment type="caution">
    <text evidence="1">The sequence shown here is derived from an EMBL/GenBank/DDBJ whole genome shotgun (WGS) entry which is preliminary data.</text>
</comment>
<dbReference type="EMBL" id="QGNW01002724">
    <property type="protein sequence ID" value="RVW11955.1"/>
    <property type="molecule type" value="Genomic_DNA"/>
</dbReference>
<dbReference type="AlphaFoldDB" id="A0A438BLX0"/>
<protein>
    <submittedName>
        <fullName evidence="1">Uncharacterized protein</fullName>
    </submittedName>
</protein>
<evidence type="ECO:0000313" key="1">
    <source>
        <dbReference type="EMBL" id="RVW11955.1"/>
    </source>
</evidence>
<name>A0A438BLX0_VITVI</name>
<dbReference type="Proteomes" id="UP000288805">
    <property type="component" value="Unassembled WGS sequence"/>
</dbReference>